<evidence type="ECO:0000256" key="2">
    <source>
        <dbReference type="ARBA" id="ARBA00022679"/>
    </source>
</evidence>
<feature type="binding site" evidence="9">
    <location>
        <begin position="181"/>
        <end position="187"/>
    </location>
    <ligand>
        <name>sn-glycerol 1-phosphate</name>
        <dbReference type="ChEBI" id="CHEBI:57685"/>
    </ligand>
</feature>
<dbReference type="GO" id="GO:0000287">
    <property type="term" value="F:magnesium ion binding"/>
    <property type="evidence" value="ECO:0007669"/>
    <property type="project" value="UniProtKB-UniRule"/>
</dbReference>
<comment type="function">
    <text evidence="9">Prenyltransferase that catalyzes the transfer of the geranylgeranyl moiety of geranylgeranyl diphosphate (GGPP) to the C3 hydroxyl of sn-glycerol-1-phosphate (G1P).</text>
</comment>
<dbReference type="PANTHER" id="PTHR40029">
    <property type="match status" value="1"/>
</dbReference>
<comment type="caution">
    <text evidence="9">Lacks conserved residue(s) required for the propagation of feature annotation.</text>
</comment>
<keyword evidence="6 9" id="KW-0594">Phospholipid biosynthesis</keyword>
<evidence type="ECO:0000256" key="6">
    <source>
        <dbReference type="ARBA" id="ARBA00023209"/>
    </source>
</evidence>
<dbReference type="NCBIfam" id="TIGR01768">
    <property type="entry name" value="GGGP-family"/>
    <property type="match status" value="1"/>
</dbReference>
<evidence type="ECO:0000256" key="5">
    <source>
        <dbReference type="ARBA" id="ARBA00023098"/>
    </source>
</evidence>
<reference evidence="10 11" key="1">
    <citation type="journal article" date="2014" name="Genome Biol. Evol.">
        <title>Extensive gene acquisition in the extremely psychrophilic bacterial species Psychroflexus torquis and the link to sea-ice ecosystem specialism.</title>
        <authorList>
            <person name="Feng S."/>
            <person name="Powell S.M."/>
            <person name="Wilson R."/>
            <person name="Bowman J.P."/>
        </authorList>
    </citation>
    <scope>NUCLEOTIDE SEQUENCE [LARGE SCALE GENOMIC DNA]</scope>
    <source>
        <strain evidence="10 11">ACAM 44</strain>
    </source>
</reference>
<keyword evidence="3 9" id="KW-0479">Metal-binding</keyword>
<accession>N1WQ68</accession>
<evidence type="ECO:0000256" key="4">
    <source>
        <dbReference type="ARBA" id="ARBA00022842"/>
    </source>
</evidence>
<name>N1WQ68_9FLAO</name>
<dbReference type="SUPFAM" id="SSF51395">
    <property type="entry name" value="FMN-linked oxidoreductases"/>
    <property type="match status" value="1"/>
</dbReference>
<protein>
    <recommendedName>
        <fullName evidence="9">Geranylgeranylglyceryl phosphate synthase</fullName>
        <shortName evidence="9">GGGP synthase</shortName>
        <shortName evidence="9">GGGPS</shortName>
        <ecNumber evidence="9">2.5.1.41</ecNumber>
    </recommendedName>
    <alternativeName>
        <fullName evidence="9">(S)-3-O-geranylgeranylglyceryl phosphate synthase</fullName>
    </alternativeName>
    <alternativeName>
        <fullName evidence="9">Phosphoglycerol geranylgeranyltransferase</fullName>
    </alternativeName>
</protein>
<keyword evidence="5 9" id="KW-0443">Lipid metabolism</keyword>
<sequence length="243" mass="26237">MLLPMINPSSHPIYSSILQSIQNGNRLFSILIDPDKFNLSQTQGFLDRMPSDTDFILVGGSQVKHQQTEVVVKQLKSFTRLPIILFPGDVNQLTDSADGLLFLSLLSGQNPEYLINQQVKSISKLKNSTLEIIPTGYILIDGGKTTSVLEISQTKAIPQNQISTVVHTALAGQFSGKLLIYLEAGSGAKTPVSAEIISEVKKAITIPLIVGGGIKNDFQKQSAYEAGADMVVMGNSFELNSSS</sequence>
<evidence type="ECO:0000256" key="8">
    <source>
        <dbReference type="ARBA" id="ARBA00047288"/>
    </source>
</evidence>
<comment type="catalytic activity">
    <reaction evidence="8 9">
        <text>sn-glycerol 1-phosphate + (2E,6E,10E)-geranylgeranyl diphosphate = sn-3-O-(geranylgeranyl)glycerol 1-phosphate + diphosphate</text>
        <dbReference type="Rhea" id="RHEA:23404"/>
        <dbReference type="ChEBI" id="CHEBI:33019"/>
        <dbReference type="ChEBI" id="CHEBI:57677"/>
        <dbReference type="ChEBI" id="CHEBI:57685"/>
        <dbReference type="ChEBI" id="CHEBI:58756"/>
        <dbReference type="EC" id="2.5.1.41"/>
    </reaction>
</comment>
<dbReference type="EC" id="2.5.1.41" evidence="9"/>
<feature type="binding site" evidence="9">
    <location>
        <begin position="212"/>
        <end position="213"/>
    </location>
    <ligand>
        <name>sn-glycerol 1-phosphate</name>
        <dbReference type="ChEBI" id="CHEBI:57685"/>
    </ligand>
</feature>
<evidence type="ECO:0000313" key="11">
    <source>
        <dbReference type="Proteomes" id="UP000012317"/>
    </source>
</evidence>
<comment type="caution">
    <text evidence="10">The sequence shown here is derived from an EMBL/GenBank/DDBJ whole genome shotgun (WGS) entry which is preliminary data.</text>
</comment>
<dbReference type="Proteomes" id="UP000012317">
    <property type="component" value="Unassembled WGS sequence"/>
</dbReference>
<keyword evidence="4 9" id="KW-0460">Magnesium</keyword>
<feature type="binding site" evidence="9">
    <location>
        <position position="33"/>
    </location>
    <ligand>
        <name>Mg(2+)</name>
        <dbReference type="ChEBI" id="CHEBI:18420"/>
    </ligand>
</feature>
<dbReference type="InterPro" id="IPR008205">
    <property type="entry name" value="GGGP_HepGP_synthase"/>
</dbReference>
<organism evidence="10 11">
    <name type="scientific">Psychroflexus gondwanensis ACAM 44</name>
    <dbReference type="NCBI Taxonomy" id="1189619"/>
    <lineage>
        <taxon>Bacteria</taxon>
        <taxon>Pseudomonadati</taxon>
        <taxon>Bacteroidota</taxon>
        <taxon>Flavobacteriia</taxon>
        <taxon>Flavobacteriales</taxon>
        <taxon>Flavobacteriaceae</taxon>
        <taxon>Psychroflexus</taxon>
    </lineage>
</organism>
<evidence type="ECO:0000256" key="1">
    <source>
        <dbReference type="ARBA" id="ARBA00022516"/>
    </source>
</evidence>
<dbReference type="HAMAP" id="MF_00112">
    <property type="entry name" value="GGGP_HepGP_synthase"/>
    <property type="match status" value="1"/>
</dbReference>
<evidence type="ECO:0000256" key="7">
    <source>
        <dbReference type="ARBA" id="ARBA00023264"/>
    </source>
</evidence>
<evidence type="ECO:0000256" key="9">
    <source>
        <dbReference type="HAMAP-Rule" id="MF_00112"/>
    </source>
</evidence>
<keyword evidence="7 9" id="KW-1208">Phospholipid metabolism</keyword>
<dbReference type="PANTHER" id="PTHR40029:SF2">
    <property type="entry name" value="HEPTAPRENYLGLYCERYL PHOSPHATE SYNTHASE"/>
    <property type="match status" value="1"/>
</dbReference>
<dbReference type="Gene3D" id="3.20.20.390">
    <property type="entry name" value="FMN-linked oxidoreductases"/>
    <property type="match status" value="1"/>
</dbReference>
<dbReference type="Pfam" id="PF01884">
    <property type="entry name" value="PcrB"/>
    <property type="match status" value="1"/>
</dbReference>
<feature type="binding site" evidence="9">
    <location>
        <position position="61"/>
    </location>
    <ligand>
        <name>Mg(2+)</name>
        <dbReference type="ChEBI" id="CHEBI:18420"/>
    </ligand>
</feature>
<keyword evidence="1 9" id="KW-0444">Lipid biosynthesis</keyword>
<dbReference type="AlphaFoldDB" id="N1WQ68"/>
<dbReference type="GO" id="GO:0046474">
    <property type="term" value="P:glycerophospholipid biosynthetic process"/>
    <property type="evidence" value="ECO:0007669"/>
    <property type="project" value="UniProtKB-UniRule"/>
</dbReference>
<dbReference type="InterPro" id="IPR039074">
    <property type="entry name" value="GGGP/HepGP_synthase_I"/>
</dbReference>
<keyword evidence="11" id="KW-1185">Reference proteome</keyword>
<dbReference type="InterPro" id="IPR038597">
    <property type="entry name" value="GGGP/HepGP_synthase_sf"/>
</dbReference>
<dbReference type="InterPro" id="IPR010946">
    <property type="entry name" value="GGGP_synth"/>
</dbReference>
<dbReference type="EMBL" id="APLF01000007">
    <property type="protein sequence ID" value="EMY81130.1"/>
    <property type="molecule type" value="Genomic_DNA"/>
</dbReference>
<keyword evidence="2 9" id="KW-0808">Transferase</keyword>
<dbReference type="PATRIC" id="fig|1189619.4.peg.1611"/>
<dbReference type="GO" id="GO:0120536">
    <property type="term" value="F:heptaprenylglyceryl phosphate synthase activity"/>
    <property type="evidence" value="ECO:0007669"/>
    <property type="project" value="UniProtKB-ARBA"/>
</dbReference>
<comment type="similarity">
    <text evidence="9">Belongs to the GGGP/HepGP synthase family. Group II subfamily.</text>
</comment>
<comment type="cofactor">
    <cofactor evidence="9">
        <name>Mg(2+)</name>
        <dbReference type="ChEBI" id="CHEBI:18420"/>
    </cofactor>
</comment>
<dbReference type="RefSeq" id="WP_003439488.1">
    <property type="nucleotide sequence ID" value="NZ_APLF01000007.1"/>
</dbReference>
<gene>
    <name evidence="10" type="ORF">pgond44_07825</name>
</gene>
<evidence type="ECO:0000313" key="10">
    <source>
        <dbReference type="EMBL" id="EMY81130.1"/>
    </source>
</evidence>
<dbReference type="STRING" id="1189619.pgond44_07825"/>
<dbReference type="GO" id="GO:0005737">
    <property type="term" value="C:cytoplasm"/>
    <property type="evidence" value="ECO:0007669"/>
    <property type="project" value="InterPro"/>
</dbReference>
<dbReference type="eggNOG" id="COG1646">
    <property type="taxonomic scope" value="Bacteria"/>
</dbReference>
<dbReference type="NCBIfam" id="NF003198">
    <property type="entry name" value="PRK04169.1-2"/>
    <property type="match status" value="1"/>
</dbReference>
<dbReference type="GO" id="GO:0047294">
    <property type="term" value="F:phosphoglycerol geranylgeranyltransferase activity"/>
    <property type="evidence" value="ECO:0007669"/>
    <property type="project" value="UniProtKB-UniRule"/>
</dbReference>
<proteinExistence type="inferred from homology"/>
<evidence type="ECO:0000256" key="3">
    <source>
        <dbReference type="ARBA" id="ARBA00022723"/>
    </source>
</evidence>
<feature type="binding site" evidence="9">
    <location>
        <begin position="234"/>
        <end position="235"/>
    </location>
    <ligand>
        <name>sn-glycerol 1-phosphate</name>
        <dbReference type="ChEBI" id="CHEBI:57685"/>
    </ligand>
</feature>
<dbReference type="NCBIfam" id="TIGR01769">
    <property type="entry name" value="GGGP"/>
    <property type="match status" value="1"/>
</dbReference>